<comment type="caution">
    <text evidence="2">The sequence shown here is derived from an EMBL/GenBank/DDBJ whole genome shotgun (WGS) entry which is preliminary data.</text>
</comment>
<gene>
    <name evidence="2" type="ORF">LCGC14_2487160</name>
</gene>
<reference evidence="2" key="1">
    <citation type="journal article" date="2015" name="Nature">
        <title>Complex archaea that bridge the gap between prokaryotes and eukaryotes.</title>
        <authorList>
            <person name="Spang A."/>
            <person name="Saw J.H."/>
            <person name="Jorgensen S.L."/>
            <person name="Zaremba-Niedzwiedzka K."/>
            <person name="Martijn J."/>
            <person name="Lind A.E."/>
            <person name="van Eijk R."/>
            <person name="Schleper C."/>
            <person name="Guy L."/>
            <person name="Ettema T.J."/>
        </authorList>
    </citation>
    <scope>NUCLEOTIDE SEQUENCE</scope>
</reference>
<organism evidence="2">
    <name type="scientific">marine sediment metagenome</name>
    <dbReference type="NCBI Taxonomy" id="412755"/>
    <lineage>
        <taxon>unclassified sequences</taxon>
        <taxon>metagenomes</taxon>
        <taxon>ecological metagenomes</taxon>
    </lineage>
</organism>
<protein>
    <submittedName>
        <fullName evidence="2">Uncharacterized protein</fullName>
    </submittedName>
</protein>
<evidence type="ECO:0000313" key="2">
    <source>
        <dbReference type="EMBL" id="KKL17275.1"/>
    </source>
</evidence>
<name>A0A0F9B6N9_9ZZZZ</name>
<proteinExistence type="predicted"/>
<dbReference type="AlphaFoldDB" id="A0A0F9B6N9"/>
<feature type="region of interest" description="Disordered" evidence="1">
    <location>
        <begin position="91"/>
        <end position="113"/>
    </location>
</feature>
<sequence>YDVRESVLMPIPLNILAGLVRRLWWNVHLNPWAMTWSDRRVEEARFQAERQGWQPAYDLGHKQGYEAGKTEGFTQGALAQHEYMLKTFEDSAEERKLEREAQERKEDAEAETG</sequence>
<dbReference type="EMBL" id="LAZR01039324">
    <property type="protein sequence ID" value="KKL17275.1"/>
    <property type="molecule type" value="Genomic_DNA"/>
</dbReference>
<evidence type="ECO:0000256" key="1">
    <source>
        <dbReference type="SAM" id="MobiDB-lite"/>
    </source>
</evidence>
<accession>A0A0F9B6N9</accession>
<feature type="non-terminal residue" evidence="2">
    <location>
        <position position="1"/>
    </location>
</feature>
<feature type="compositionally biased region" description="Basic and acidic residues" evidence="1">
    <location>
        <begin position="91"/>
        <end position="107"/>
    </location>
</feature>